<evidence type="ECO:0000256" key="3">
    <source>
        <dbReference type="ARBA" id="ARBA00022980"/>
    </source>
</evidence>
<keyword evidence="5" id="KW-0687">Ribonucleoprotein</keyword>
<dbReference type="GO" id="GO:0003735">
    <property type="term" value="F:structural constituent of ribosome"/>
    <property type="evidence" value="ECO:0007669"/>
    <property type="project" value="TreeGrafter"/>
</dbReference>
<evidence type="ECO:0000256" key="7">
    <source>
        <dbReference type="ARBA" id="ARBA00035179"/>
    </source>
</evidence>
<dbReference type="OrthoDB" id="10252718at2759"/>
<dbReference type="PANTHER" id="PTHR28595:SF1">
    <property type="entry name" value="LARGE RIBOSOMAL SUBUNIT PROTEIN ML54"/>
    <property type="match status" value="1"/>
</dbReference>
<keyword evidence="4" id="KW-0496">Mitochondrion</keyword>
<evidence type="ECO:0000313" key="8">
    <source>
        <dbReference type="EMBL" id="URD72648.1"/>
    </source>
</evidence>
<dbReference type="EMBL" id="CP097502">
    <property type="protein sequence ID" value="URD72648.1"/>
    <property type="molecule type" value="Genomic_DNA"/>
</dbReference>
<evidence type="ECO:0000256" key="2">
    <source>
        <dbReference type="ARBA" id="ARBA00022946"/>
    </source>
</evidence>
<protein>
    <recommendedName>
        <fullName evidence="7">Large ribosomal subunit protein mL54</fullName>
    </recommendedName>
</protein>
<dbReference type="InterPro" id="IPR013870">
    <property type="entry name" value="Ribosomal_mL54"/>
</dbReference>
<sequence length="147" mass="16570">MGRRRTFFDIESATAKLMQRIQLYMAMTRTRLLRETSMPNKAAPFIMGIRGFAVGGGKVAMQKVPKGVAIGAPKASAPNKELKSTTVLGANILKDGADPKIKPDTEYPNWLWLLHNKHPPLSEQWWKDPRSLPFQSLRHVVQLHNRA</sequence>
<evidence type="ECO:0000256" key="6">
    <source>
        <dbReference type="ARBA" id="ARBA00033752"/>
    </source>
</evidence>
<keyword evidence="9" id="KW-1185">Reference proteome</keyword>
<dbReference type="Pfam" id="PF08561">
    <property type="entry name" value="Ribosomal_L37"/>
    <property type="match status" value="1"/>
</dbReference>
<evidence type="ECO:0000256" key="5">
    <source>
        <dbReference type="ARBA" id="ARBA00023274"/>
    </source>
</evidence>
<evidence type="ECO:0000256" key="1">
    <source>
        <dbReference type="ARBA" id="ARBA00004173"/>
    </source>
</evidence>
<gene>
    <name evidence="8" type="ORF">MUK42_08718</name>
</gene>
<feature type="non-terminal residue" evidence="8">
    <location>
        <position position="147"/>
    </location>
</feature>
<comment type="similarity">
    <text evidence="6">Belongs to the mitochondrion-specific ribosomal protein mL54 family.</text>
</comment>
<dbReference type="AlphaFoldDB" id="A0A9E7EAW3"/>
<evidence type="ECO:0000313" key="9">
    <source>
        <dbReference type="Proteomes" id="UP001055439"/>
    </source>
</evidence>
<proteinExistence type="inferred from homology"/>
<evidence type="ECO:0000256" key="4">
    <source>
        <dbReference type="ARBA" id="ARBA00023128"/>
    </source>
</evidence>
<reference evidence="8" key="1">
    <citation type="submission" date="2022-05" db="EMBL/GenBank/DDBJ databases">
        <title>The Musa troglodytarum L. genome provides insights into the mechanism of non-climacteric behaviour and enrichment of carotenoids.</title>
        <authorList>
            <person name="Wang J."/>
        </authorList>
    </citation>
    <scope>NUCLEOTIDE SEQUENCE</scope>
    <source>
        <tissue evidence="8">Leaf</tissue>
    </source>
</reference>
<dbReference type="Proteomes" id="UP001055439">
    <property type="component" value="Chromosome 1"/>
</dbReference>
<dbReference type="GO" id="GO:0005762">
    <property type="term" value="C:mitochondrial large ribosomal subunit"/>
    <property type="evidence" value="ECO:0007669"/>
    <property type="project" value="TreeGrafter"/>
</dbReference>
<organism evidence="8 9">
    <name type="scientific">Musa troglodytarum</name>
    <name type="common">fe'i banana</name>
    <dbReference type="NCBI Taxonomy" id="320322"/>
    <lineage>
        <taxon>Eukaryota</taxon>
        <taxon>Viridiplantae</taxon>
        <taxon>Streptophyta</taxon>
        <taxon>Embryophyta</taxon>
        <taxon>Tracheophyta</taxon>
        <taxon>Spermatophyta</taxon>
        <taxon>Magnoliopsida</taxon>
        <taxon>Liliopsida</taxon>
        <taxon>Zingiberales</taxon>
        <taxon>Musaceae</taxon>
        <taxon>Musa</taxon>
    </lineage>
</organism>
<dbReference type="PANTHER" id="PTHR28595">
    <property type="entry name" value="39S RIBOSOMAL PROTEIN L54, MITOCHONDRIAL"/>
    <property type="match status" value="1"/>
</dbReference>
<comment type="subcellular location">
    <subcellularLocation>
        <location evidence="1">Mitochondrion</location>
    </subcellularLocation>
</comment>
<keyword evidence="3" id="KW-0689">Ribosomal protein</keyword>
<keyword evidence="2" id="KW-0809">Transit peptide</keyword>
<accession>A0A9E7EAW3</accession>
<name>A0A9E7EAW3_9LILI</name>